<protein>
    <recommendedName>
        <fullName evidence="9">Amine oxidase</fullName>
        <ecNumber evidence="9">1.4.3.-</ecNumber>
    </recommendedName>
</protein>
<evidence type="ECO:0000313" key="13">
    <source>
        <dbReference type="EMBL" id="EON65314.1"/>
    </source>
</evidence>
<comment type="PTM">
    <text evidence="8 9">Topaquinone (TPQ) is generated by copper-dependent autoxidation of a specific tyrosyl residue.</text>
</comment>
<evidence type="ECO:0000256" key="2">
    <source>
        <dbReference type="ARBA" id="ARBA00007983"/>
    </source>
</evidence>
<dbReference type="Pfam" id="PF09248">
    <property type="entry name" value="DUF1965"/>
    <property type="match status" value="1"/>
</dbReference>
<sequence>MHRFLLALLGVVSLVAGTALPPLGYERRLLRDAWNKRQQTDNSSGSCFSGAAPPAVAPKENVWAPMDAADNHAVWTLLHDPSSGLNLTLPINATLSDNYVFWLDTTPMNKSAVLPYIDGDGPAPSRYARAIIFRGGQEVPDSQEYFIGPLPVSAETTVQPLDYIYNGGDGGRVPYNARYFDAKRSAATEPLIAEAMSGIADITAALFQGGAYYGPRDNRTTLSITSGTPLSFDGTQAFRNIMFRFPGPATYMTPLDFFLLIDCTGTDASRYFVKGFVTNERFFPTVADLRAAFEAGELAQEYNQTLDGSWALVDRKPELGVRDLEERFAPGIIELGGKRYRLDATQKYFEYMGWSAYMSFSRTLGIMFFDIKFKGERIIYELSMQEALAQYGGNQPKAANTVYHDTYYSLGTDMGTLLEGFDCPFGSTLWNVTYHEENSTIVNQDALCIFETDSGYPLSRHRAGGGPSDYGFQSLGVVKGTALVVRAVATVGNYALNSVCSDYLFHVDGSLEVVVRASGYLQSSFYYPDQGKWGPRIQQATQGSLHDHILTFKADFDILDTANSLQVSELIAANQSQPWFPELGEFEQMELNISYMQTEQQFNWAPNNQAMYCVVNRNKTNAWGEERGYRIVPGRSDVHLSVANSPWSLKNAAFAKSHLAVTRQHDTEPFANSVQNVNLPWKPQQDFAKFFDGESVEQEDLVLFFNLGMHHFTRAEDVPVTLYTEAYSSIVFAPQNFFDRAQDGDLLNRRWVVPTAEDTLEFETYGVELPSCPIEISEPVYGISPVVTQEDAI</sequence>
<evidence type="ECO:0000256" key="9">
    <source>
        <dbReference type="RuleBase" id="RU000672"/>
    </source>
</evidence>
<evidence type="ECO:0000256" key="7">
    <source>
        <dbReference type="PIRSR" id="PIRSR600269-50"/>
    </source>
</evidence>
<dbReference type="eggNOG" id="KOG1186">
    <property type="taxonomic scope" value="Eukaryota"/>
</dbReference>
<reference evidence="14" key="1">
    <citation type="submission" date="2012-06" db="EMBL/GenBank/DDBJ databases">
        <title>The genome sequence of Coniosporium apollinis CBS 100218.</title>
        <authorList>
            <consortium name="The Broad Institute Genome Sequencing Platform"/>
            <person name="Cuomo C."/>
            <person name="Gorbushina A."/>
            <person name="Noack S."/>
            <person name="Walker B."/>
            <person name="Young S.K."/>
            <person name="Zeng Q."/>
            <person name="Gargeya S."/>
            <person name="Fitzgerald M."/>
            <person name="Haas B."/>
            <person name="Abouelleil A."/>
            <person name="Alvarado L."/>
            <person name="Arachchi H.M."/>
            <person name="Berlin A.M."/>
            <person name="Chapman S.B."/>
            <person name="Goldberg J."/>
            <person name="Griggs A."/>
            <person name="Gujja S."/>
            <person name="Hansen M."/>
            <person name="Howarth C."/>
            <person name="Imamovic A."/>
            <person name="Larimer J."/>
            <person name="McCowan C."/>
            <person name="Montmayeur A."/>
            <person name="Murphy C."/>
            <person name="Neiman D."/>
            <person name="Pearson M."/>
            <person name="Priest M."/>
            <person name="Roberts A."/>
            <person name="Saif S."/>
            <person name="Shea T."/>
            <person name="Sisk P."/>
            <person name="Sykes S."/>
            <person name="Wortman J."/>
            <person name="Nusbaum C."/>
            <person name="Birren B."/>
        </authorList>
    </citation>
    <scope>NUCLEOTIDE SEQUENCE [LARGE SCALE GENOMIC DNA]</scope>
    <source>
        <strain evidence="14">CBS 100218</strain>
    </source>
</reference>
<dbReference type="InterPro" id="IPR015798">
    <property type="entry name" value="Cu_amine_oxidase_C"/>
</dbReference>
<dbReference type="GeneID" id="19901863"/>
<name>R7YU22_CONA1</name>
<dbReference type="OrthoDB" id="3341590at2759"/>
<comment type="cofactor">
    <cofactor evidence="1">
        <name>Cu cation</name>
        <dbReference type="ChEBI" id="CHEBI:23378"/>
    </cofactor>
</comment>
<evidence type="ECO:0000259" key="11">
    <source>
        <dbReference type="Pfam" id="PF01179"/>
    </source>
</evidence>
<feature type="domain" description="DUF1965" evidence="12">
    <location>
        <begin position="252"/>
        <end position="316"/>
    </location>
</feature>
<comment type="cofactor">
    <cofactor evidence="9">
        <name>Cu cation</name>
        <dbReference type="ChEBI" id="CHEBI:23378"/>
    </cofactor>
    <text evidence="9">Contains 1 topaquinone per subunit.</text>
</comment>
<evidence type="ECO:0000256" key="5">
    <source>
        <dbReference type="ARBA" id="ARBA00023002"/>
    </source>
</evidence>
<gene>
    <name evidence="13" type="ORF">W97_04552</name>
</gene>
<dbReference type="GO" id="GO:0048038">
    <property type="term" value="F:quinone binding"/>
    <property type="evidence" value="ECO:0007669"/>
    <property type="project" value="InterPro"/>
</dbReference>
<dbReference type="GO" id="GO:0005886">
    <property type="term" value="C:plasma membrane"/>
    <property type="evidence" value="ECO:0007669"/>
    <property type="project" value="TreeGrafter"/>
</dbReference>
<dbReference type="EMBL" id="JH767573">
    <property type="protein sequence ID" value="EON65314.1"/>
    <property type="molecule type" value="Genomic_DNA"/>
</dbReference>
<feature type="signal peptide" evidence="10">
    <location>
        <begin position="1"/>
        <end position="17"/>
    </location>
</feature>
<evidence type="ECO:0000313" key="14">
    <source>
        <dbReference type="Proteomes" id="UP000016924"/>
    </source>
</evidence>
<dbReference type="InterPro" id="IPR015328">
    <property type="entry name" value="DUF1965"/>
</dbReference>
<feature type="active site" description="Schiff-base intermediate with substrate; via topaquinone" evidence="7">
    <location>
        <position position="494"/>
    </location>
</feature>
<dbReference type="InterPro" id="IPR000269">
    <property type="entry name" value="Cu_amine_oxidase"/>
</dbReference>
<dbReference type="RefSeq" id="XP_007780631.1">
    <property type="nucleotide sequence ID" value="XM_007782441.1"/>
</dbReference>
<dbReference type="OMA" id="HFTRAED"/>
<evidence type="ECO:0000259" key="12">
    <source>
        <dbReference type="Pfam" id="PF09248"/>
    </source>
</evidence>
<keyword evidence="5 9" id="KW-0560">Oxidoreductase</keyword>
<dbReference type="SUPFAM" id="SSF49998">
    <property type="entry name" value="Amine oxidase catalytic domain"/>
    <property type="match status" value="1"/>
</dbReference>
<evidence type="ECO:0000256" key="10">
    <source>
        <dbReference type="SAM" id="SignalP"/>
    </source>
</evidence>
<comment type="similarity">
    <text evidence="2 9">Belongs to the copper/topaquinone oxidase family.</text>
</comment>
<feature type="modified residue" description="2',4',5'-topaquinone" evidence="8">
    <location>
        <position position="494"/>
    </location>
</feature>
<dbReference type="Proteomes" id="UP000016924">
    <property type="component" value="Unassembled WGS sequence"/>
</dbReference>
<dbReference type="GO" id="GO:0008131">
    <property type="term" value="F:primary methylamine oxidase activity"/>
    <property type="evidence" value="ECO:0007669"/>
    <property type="project" value="InterPro"/>
</dbReference>
<keyword evidence="10" id="KW-0732">Signal</keyword>
<dbReference type="Gene3D" id="2.70.98.20">
    <property type="entry name" value="Copper amine oxidase, catalytic domain"/>
    <property type="match status" value="1"/>
</dbReference>
<evidence type="ECO:0000256" key="1">
    <source>
        <dbReference type="ARBA" id="ARBA00001935"/>
    </source>
</evidence>
<accession>R7YU22</accession>
<feature type="chain" id="PRO_5004461161" description="Amine oxidase" evidence="10">
    <location>
        <begin position="18"/>
        <end position="793"/>
    </location>
</feature>
<keyword evidence="4 7" id="KW-0801">TPQ</keyword>
<evidence type="ECO:0000256" key="8">
    <source>
        <dbReference type="PIRSR" id="PIRSR600269-51"/>
    </source>
</evidence>
<keyword evidence="6 9" id="KW-0186">Copper</keyword>
<feature type="domain" description="Copper amine oxidase catalytic" evidence="11">
    <location>
        <begin position="332"/>
        <end position="741"/>
    </location>
</feature>
<organism evidence="13 14">
    <name type="scientific">Coniosporium apollinis (strain CBS 100218)</name>
    <name type="common">Rock-inhabiting black yeast</name>
    <dbReference type="NCBI Taxonomy" id="1168221"/>
    <lineage>
        <taxon>Eukaryota</taxon>
        <taxon>Fungi</taxon>
        <taxon>Dikarya</taxon>
        <taxon>Ascomycota</taxon>
        <taxon>Pezizomycotina</taxon>
        <taxon>Dothideomycetes</taxon>
        <taxon>Dothideomycetes incertae sedis</taxon>
        <taxon>Coniosporium</taxon>
    </lineage>
</organism>
<dbReference type="InterPro" id="IPR016182">
    <property type="entry name" value="Cu_amine_oxidase_N-reg"/>
</dbReference>
<evidence type="ECO:0000256" key="3">
    <source>
        <dbReference type="ARBA" id="ARBA00022723"/>
    </source>
</evidence>
<dbReference type="GO" id="GO:0009308">
    <property type="term" value="P:amine metabolic process"/>
    <property type="evidence" value="ECO:0007669"/>
    <property type="project" value="UniProtKB-UniRule"/>
</dbReference>
<dbReference type="EC" id="1.4.3.-" evidence="9"/>
<dbReference type="PANTHER" id="PTHR10638">
    <property type="entry name" value="COPPER AMINE OXIDASE"/>
    <property type="match status" value="1"/>
</dbReference>
<dbReference type="PANTHER" id="PTHR10638:SF20">
    <property type="entry name" value="AMINE OXIDASE"/>
    <property type="match status" value="1"/>
</dbReference>
<evidence type="ECO:0000256" key="6">
    <source>
        <dbReference type="ARBA" id="ARBA00023008"/>
    </source>
</evidence>
<dbReference type="Gene3D" id="3.10.450.40">
    <property type="match status" value="2"/>
</dbReference>
<feature type="active site" description="Proton acceptor" evidence="7">
    <location>
        <position position="405"/>
    </location>
</feature>
<dbReference type="Pfam" id="PF01179">
    <property type="entry name" value="Cu_amine_oxid"/>
    <property type="match status" value="1"/>
</dbReference>
<evidence type="ECO:0000256" key="4">
    <source>
        <dbReference type="ARBA" id="ARBA00022772"/>
    </source>
</evidence>
<dbReference type="AlphaFoldDB" id="R7YU22"/>
<proteinExistence type="inferred from homology"/>
<dbReference type="SUPFAM" id="SSF54416">
    <property type="entry name" value="Amine oxidase N-terminal region"/>
    <property type="match status" value="2"/>
</dbReference>
<keyword evidence="14" id="KW-1185">Reference proteome</keyword>
<dbReference type="STRING" id="1168221.R7YU22"/>
<dbReference type="InterPro" id="IPR036460">
    <property type="entry name" value="Cu_amine_oxidase_C_sf"/>
</dbReference>
<dbReference type="PRINTS" id="PR00766">
    <property type="entry name" value="CUDAOXIDASE"/>
</dbReference>
<dbReference type="HOGENOM" id="CLU_015739_0_0_1"/>
<keyword evidence="3 9" id="KW-0479">Metal-binding</keyword>
<dbReference type="GO" id="GO:0005507">
    <property type="term" value="F:copper ion binding"/>
    <property type="evidence" value="ECO:0007669"/>
    <property type="project" value="InterPro"/>
</dbReference>